<evidence type="ECO:0000256" key="6">
    <source>
        <dbReference type="ARBA" id="ARBA00022630"/>
    </source>
</evidence>
<dbReference type="Gene3D" id="1.10.10.1800">
    <property type="entry name" value="tRNA uridine 5-carboxymethylaminomethyl modification enzyme MnmG/GidA"/>
    <property type="match status" value="1"/>
</dbReference>
<dbReference type="GO" id="GO:0005829">
    <property type="term" value="C:cytosol"/>
    <property type="evidence" value="ECO:0007669"/>
    <property type="project" value="TreeGrafter"/>
</dbReference>
<comment type="subunit">
    <text evidence="10 12">Homodimer. Heterotetramer of two MnmE and two MnmG subunits.</text>
</comment>
<gene>
    <name evidence="12 14" type="primary">mnmG</name>
    <name evidence="12" type="synonym">gidA</name>
    <name evidence="14" type="ORF">D9V81_00010</name>
</gene>
<keyword evidence="15" id="KW-1185">Reference proteome</keyword>
<evidence type="ECO:0000256" key="5">
    <source>
        <dbReference type="ARBA" id="ARBA00022490"/>
    </source>
</evidence>
<organism evidence="14 15">
    <name type="scientific">Buchnera aphidicola</name>
    <name type="common">Therioaphis trifolii</name>
    <dbReference type="NCBI Taxonomy" id="1241884"/>
    <lineage>
        <taxon>Bacteria</taxon>
        <taxon>Pseudomonadati</taxon>
        <taxon>Pseudomonadota</taxon>
        <taxon>Gammaproteobacteria</taxon>
        <taxon>Enterobacterales</taxon>
        <taxon>Erwiniaceae</taxon>
        <taxon>Buchnera</taxon>
    </lineage>
</organism>
<dbReference type="FunFam" id="3.50.50.60:FF:000002">
    <property type="entry name" value="tRNA uridine 5-carboxymethylaminomethyl modification enzyme MnmG"/>
    <property type="match status" value="1"/>
</dbReference>
<feature type="binding site" evidence="12">
    <location>
        <begin position="14"/>
        <end position="19"/>
    </location>
    <ligand>
        <name>FAD</name>
        <dbReference type="ChEBI" id="CHEBI:57692"/>
    </ligand>
</feature>
<evidence type="ECO:0000313" key="14">
    <source>
        <dbReference type="EMBL" id="QCI27014.1"/>
    </source>
</evidence>
<comment type="cofactor">
    <cofactor evidence="1 12">
        <name>FAD</name>
        <dbReference type="ChEBI" id="CHEBI:57692"/>
    </cofactor>
</comment>
<comment type="function">
    <text evidence="2 12">NAD-binding protein involved in the addition of a carboxymethylaminomethyl (cmnm) group at the wobble position (U34) of certain tRNAs, forming tRNA-cmnm(5)s(2)U34.</text>
</comment>
<feature type="binding site" evidence="12">
    <location>
        <position position="126"/>
    </location>
    <ligand>
        <name>FAD</name>
        <dbReference type="ChEBI" id="CHEBI:57692"/>
    </ligand>
</feature>
<keyword evidence="9 12" id="KW-0520">NAD</keyword>
<reference evidence="14 15" key="1">
    <citation type="submission" date="2018-10" db="EMBL/GenBank/DDBJ databases">
        <title>Comparative functional genomics of the obligate endosymbiont Buchnera aphidicola.</title>
        <authorList>
            <person name="Chong R.A."/>
        </authorList>
    </citation>
    <scope>NUCLEOTIDE SEQUENCE [LARGE SCALE GENOMIC DNA]</scope>
    <source>
        <strain evidence="14 15">Tma</strain>
    </source>
</reference>
<evidence type="ECO:0000256" key="11">
    <source>
        <dbReference type="ARBA" id="ARBA00031800"/>
    </source>
</evidence>
<dbReference type="Proteomes" id="UP000298603">
    <property type="component" value="Chromosome"/>
</dbReference>
<evidence type="ECO:0000256" key="8">
    <source>
        <dbReference type="ARBA" id="ARBA00022827"/>
    </source>
</evidence>
<dbReference type="Pfam" id="PF13932">
    <property type="entry name" value="SAM_GIDA_C"/>
    <property type="match status" value="1"/>
</dbReference>
<dbReference type="Gene3D" id="3.50.50.60">
    <property type="entry name" value="FAD/NAD(P)-binding domain"/>
    <property type="match status" value="2"/>
</dbReference>
<dbReference type="InterPro" id="IPR026904">
    <property type="entry name" value="MnmG_C"/>
</dbReference>
<evidence type="ECO:0000259" key="13">
    <source>
        <dbReference type="SMART" id="SM01228"/>
    </source>
</evidence>
<dbReference type="InterPro" id="IPR049312">
    <property type="entry name" value="GIDA_C_N"/>
</dbReference>
<dbReference type="InterPro" id="IPR004416">
    <property type="entry name" value="MnmG"/>
</dbReference>
<dbReference type="Pfam" id="PF21680">
    <property type="entry name" value="GIDA_C_1st"/>
    <property type="match status" value="1"/>
</dbReference>
<evidence type="ECO:0000256" key="10">
    <source>
        <dbReference type="ARBA" id="ARBA00025948"/>
    </source>
</evidence>
<evidence type="ECO:0000256" key="1">
    <source>
        <dbReference type="ARBA" id="ARBA00001974"/>
    </source>
</evidence>
<evidence type="ECO:0000256" key="9">
    <source>
        <dbReference type="ARBA" id="ARBA00023027"/>
    </source>
</evidence>
<dbReference type="Gene3D" id="1.10.150.570">
    <property type="entry name" value="GidA associated domain, C-terminal subdomain"/>
    <property type="match status" value="1"/>
</dbReference>
<evidence type="ECO:0000256" key="2">
    <source>
        <dbReference type="ARBA" id="ARBA00003717"/>
    </source>
</evidence>
<dbReference type="EMBL" id="CP032996">
    <property type="protein sequence ID" value="QCI27014.1"/>
    <property type="molecule type" value="Genomic_DNA"/>
</dbReference>
<accession>A0A4D6YM17</accession>
<dbReference type="PANTHER" id="PTHR11806">
    <property type="entry name" value="GLUCOSE INHIBITED DIVISION PROTEIN A"/>
    <property type="match status" value="1"/>
</dbReference>
<dbReference type="HAMAP" id="MF_00129">
    <property type="entry name" value="MnmG_GidA"/>
    <property type="match status" value="1"/>
</dbReference>
<protein>
    <recommendedName>
        <fullName evidence="4 12">tRNA uridine 5-carboxymethylaminomethyl modification enzyme MnmG</fullName>
    </recommendedName>
    <alternativeName>
        <fullName evidence="11 12">Glucose-inhibited division protein A</fullName>
    </alternativeName>
</protein>
<dbReference type="AlphaFoldDB" id="A0A4D6YM17"/>
<dbReference type="FunFam" id="1.10.150.570:FF:000001">
    <property type="entry name" value="tRNA uridine 5-carboxymethylaminomethyl modification enzyme MnmG"/>
    <property type="match status" value="1"/>
</dbReference>
<proteinExistence type="inferred from homology"/>
<keyword evidence="8 12" id="KW-0274">FAD</keyword>
<dbReference type="GO" id="GO:0002098">
    <property type="term" value="P:tRNA wobble uridine modification"/>
    <property type="evidence" value="ECO:0007669"/>
    <property type="project" value="InterPro"/>
</dbReference>
<keyword evidence="7 12" id="KW-0819">tRNA processing</keyword>
<name>A0A4D6YM17_9GAMM</name>
<dbReference type="InterPro" id="IPR047001">
    <property type="entry name" value="MnmG_C_subdom"/>
</dbReference>
<evidence type="ECO:0000256" key="3">
    <source>
        <dbReference type="ARBA" id="ARBA00007653"/>
    </source>
</evidence>
<dbReference type="GO" id="GO:0030488">
    <property type="term" value="P:tRNA methylation"/>
    <property type="evidence" value="ECO:0007669"/>
    <property type="project" value="TreeGrafter"/>
</dbReference>
<dbReference type="InterPro" id="IPR044920">
    <property type="entry name" value="MnmG_C_subdom_sf"/>
</dbReference>
<dbReference type="InterPro" id="IPR036188">
    <property type="entry name" value="FAD/NAD-bd_sf"/>
</dbReference>
<feature type="binding site" evidence="12">
    <location>
        <position position="181"/>
    </location>
    <ligand>
        <name>FAD</name>
        <dbReference type="ChEBI" id="CHEBI:57692"/>
    </ligand>
</feature>
<dbReference type="InterPro" id="IPR040131">
    <property type="entry name" value="MnmG_N"/>
</dbReference>
<feature type="domain" description="tRNA uridine 5-carboxymethylaminomethyl modification enzyme C-terminal subdomain" evidence="13">
    <location>
        <begin position="547"/>
        <end position="618"/>
    </location>
</feature>
<dbReference type="Pfam" id="PF01134">
    <property type="entry name" value="GIDA"/>
    <property type="match status" value="1"/>
</dbReference>
<feature type="binding site" evidence="12">
    <location>
        <begin position="274"/>
        <end position="288"/>
    </location>
    <ligand>
        <name>NAD(+)</name>
        <dbReference type="ChEBI" id="CHEBI:57540"/>
    </ligand>
</feature>
<dbReference type="NCBIfam" id="TIGR00136">
    <property type="entry name" value="mnmG_gidA"/>
    <property type="match status" value="1"/>
</dbReference>
<evidence type="ECO:0000313" key="15">
    <source>
        <dbReference type="Proteomes" id="UP000298603"/>
    </source>
</evidence>
<dbReference type="GO" id="GO:0050660">
    <property type="term" value="F:flavin adenine dinucleotide binding"/>
    <property type="evidence" value="ECO:0007669"/>
    <property type="project" value="UniProtKB-UniRule"/>
</dbReference>
<dbReference type="SUPFAM" id="SSF51905">
    <property type="entry name" value="FAD/NAD(P)-binding domain"/>
    <property type="match status" value="1"/>
</dbReference>
<keyword evidence="5 12" id="KW-0963">Cytoplasm</keyword>
<feature type="binding site" evidence="12">
    <location>
        <position position="371"/>
    </location>
    <ligand>
        <name>FAD</name>
        <dbReference type="ChEBI" id="CHEBI:57692"/>
    </ligand>
</feature>
<keyword evidence="6 12" id="KW-0285">Flavoprotein</keyword>
<dbReference type="InterPro" id="IPR020595">
    <property type="entry name" value="MnmG-rel_CS"/>
</dbReference>
<dbReference type="FunFam" id="3.50.50.60:FF:000010">
    <property type="entry name" value="tRNA uridine 5-carboxymethylaminomethyl modification enzyme MnmG"/>
    <property type="match status" value="1"/>
</dbReference>
<dbReference type="PANTHER" id="PTHR11806:SF0">
    <property type="entry name" value="PROTEIN MTO1 HOMOLOG, MITOCHONDRIAL"/>
    <property type="match status" value="1"/>
</dbReference>
<dbReference type="InterPro" id="IPR002218">
    <property type="entry name" value="MnmG-rel"/>
</dbReference>
<comment type="subcellular location">
    <subcellularLocation>
        <location evidence="12">Cytoplasm</location>
    </subcellularLocation>
</comment>
<dbReference type="SMART" id="SM01228">
    <property type="entry name" value="GIDA_assoc_3"/>
    <property type="match status" value="1"/>
</dbReference>
<evidence type="ECO:0000256" key="7">
    <source>
        <dbReference type="ARBA" id="ARBA00022694"/>
    </source>
</evidence>
<comment type="similarity">
    <text evidence="3 12">Belongs to the MnmG family.</text>
</comment>
<dbReference type="PROSITE" id="PS01281">
    <property type="entry name" value="GIDA_2"/>
    <property type="match status" value="1"/>
</dbReference>
<dbReference type="PROSITE" id="PS01280">
    <property type="entry name" value="GIDA_1"/>
    <property type="match status" value="1"/>
</dbReference>
<evidence type="ECO:0000256" key="12">
    <source>
        <dbReference type="HAMAP-Rule" id="MF_00129"/>
    </source>
</evidence>
<dbReference type="OrthoDB" id="9815560at2"/>
<evidence type="ECO:0000256" key="4">
    <source>
        <dbReference type="ARBA" id="ARBA00020461"/>
    </source>
</evidence>
<dbReference type="RefSeq" id="WP_158349280.1">
    <property type="nucleotide sequence ID" value="NZ_CP032996.1"/>
</dbReference>
<sequence>MKFYNKYFDVIVIGGGHAGIEAVLASSRMGCKTLLLTQKINTLGNLSCNPAIGGIGKSHLVKEIDALGGIMAIAADISGIQFRTLNTTKGCAVQATRVQVDRQIYKNFIQKILFNQKKLTILEEEVNELIIKNNEILGVKTLKNNIFYSKSTILTVGTFLRGKIYIGLKSYNGGRIHDSSSINLANQLKKLPLKIRRLKTGTPPRLDIRTINFKNLIVQKGDFIKPIFSFIGNKIKNLKQMPCYITRTNKRTHDIIKKNLHKSPIFSGMILGKGPRYCPSIEDKIFRFKNKNSHQIFIEPEGLNCIEMYPNGISTSLPIEIQKKFIHSIKGFENAKIIQPGYAVEYDFIDPTNLQPTLESKFINNLFFAGQINGTTGYEEAAAQGLIAGLNAGLNVFNKTLWYPKRNESYIGVLIDDLCTKGTKEPYRMFTSRSEYRLILRENNADLRLTKIAKKFKLINQYRWNIYNKKIQDIKYEKNKIKNIKILFNSKYSLELKKKFNIHLKNHISGYNLLKRPEININNITNLKIFFCKNTNIEVLKEIITEIKYEGYIKKQNIEINKYLKNENTLLPINFNYYNIKGLSNEVIIKLNYYQPISIGQASRISGITPVAISILLIYFNKNILNKK</sequence>